<feature type="region of interest" description="Disordered" evidence="1">
    <location>
        <begin position="219"/>
        <end position="252"/>
    </location>
</feature>
<dbReference type="InterPro" id="IPR040256">
    <property type="entry name" value="At4g02000-like"/>
</dbReference>
<feature type="region of interest" description="Disordered" evidence="1">
    <location>
        <begin position="1"/>
        <end position="22"/>
    </location>
</feature>
<evidence type="ECO:0000313" key="3">
    <source>
        <dbReference type="Proteomes" id="UP001141552"/>
    </source>
</evidence>
<evidence type="ECO:0008006" key="4">
    <source>
        <dbReference type="Google" id="ProtNLM"/>
    </source>
</evidence>
<reference evidence="2" key="2">
    <citation type="journal article" date="2023" name="Plants (Basel)">
        <title>Annotation of the Turnera subulata (Passifloraceae) Draft Genome Reveals the S-Locus Evolved after the Divergence of Turneroideae from Passifloroideae in a Stepwise Manner.</title>
        <authorList>
            <person name="Henning P.M."/>
            <person name="Roalson E.H."/>
            <person name="Mir W."/>
            <person name="McCubbin A.G."/>
            <person name="Shore J.S."/>
        </authorList>
    </citation>
    <scope>NUCLEOTIDE SEQUENCE</scope>
    <source>
        <strain evidence="2">F60SS</strain>
    </source>
</reference>
<dbReference type="EMBL" id="JAKUCV010003962">
    <property type="protein sequence ID" value="KAJ4837028.1"/>
    <property type="molecule type" value="Genomic_DNA"/>
</dbReference>
<evidence type="ECO:0000256" key="1">
    <source>
        <dbReference type="SAM" id="MobiDB-lite"/>
    </source>
</evidence>
<feature type="region of interest" description="Disordered" evidence="1">
    <location>
        <begin position="338"/>
        <end position="374"/>
    </location>
</feature>
<gene>
    <name evidence="2" type="ORF">Tsubulata_027740</name>
</gene>
<protein>
    <recommendedName>
        <fullName evidence="4">DUF4283 domain-containing protein</fullName>
    </recommendedName>
</protein>
<dbReference type="Proteomes" id="UP001141552">
    <property type="component" value="Unassembled WGS sequence"/>
</dbReference>
<organism evidence="2 3">
    <name type="scientific">Turnera subulata</name>
    <dbReference type="NCBI Taxonomy" id="218843"/>
    <lineage>
        <taxon>Eukaryota</taxon>
        <taxon>Viridiplantae</taxon>
        <taxon>Streptophyta</taxon>
        <taxon>Embryophyta</taxon>
        <taxon>Tracheophyta</taxon>
        <taxon>Spermatophyta</taxon>
        <taxon>Magnoliopsida</taxon>
        <taxon>eudicotyledons</taxon>
        <taxon>Gunneridae</taxon>
        <taxon>Pentapetalae</taxon>
        <taxon>rosids</taxon>
        <taxon>fabids</taxon>
        <taxon>Malpighiales</taxon>
        <taxon>Passifloraceae</taxon>
        <taxon>Turnera</taxon>
    </lineage>
</organism>
<dbReference type="AlphaFoldDB" id="A0A9Q0JCZ4"/>
<sequence length="773" mass="87261">MATTTAAPVGPPPPPDQSQGSWPSFKDKLLQWRTGVSPYRANDGFQLAEDDIQVEMKRDGPSFWFSERFRSHIACPWVFSVITMVLARRFSYRMICSKVASLWKPQRGFQTWQPGFDVSKEPSKTVVWVQIAELPVEWYRQDILSALAQQMDKPIRIDINTLEAERAKFARLAIEVEFTKALLGWVEIEGRWFKVCYEDIPDFCFHCGLVGHVVSQYPTAREQSPPSEHQPRQGTDGDSAAGSGSDRCSGNEVSARFGTWMRISRQPRVPYSRGSGLATKSSGKSAGASLAVNPFELGSATALLKEVMRDAMDGPSSLTMPVASSLVFSSPAMAPVVEGQRRNNLKNSKGRKSSEVNVEGSKKDSGQQQEELTEVTPIQLKRKVQVSKVDPKATVNPLVAGIPKQFRKANGPLMDSNVPSVQASIDVKTMGGAYVGREKSDLFSSSFRDIVQQNRVHLAVILEPRISSPTAERVIQTLGFPAWVREDARGFAGGIWILWRPELLHVSVVQRFEQFLHVRVSPHGRSPFFLSAVYASPSESRQSTLWPRPRDPGSPGSMVCCDVAWIACLQMMAGGFVSRRPRVKSDHRPILLREKPQNSGLGAPRLFRFQAAWLTHSQFTRLVQDSWPNGVALIESITSFREAVQVWNRNCFGNVFQQKRRLLQRLKGVELALDRCPNRYLSQLEKRLRSEYEQVLVREELIWMQKSRCKWLHLGDHNTHFFHLTTKARRRKNRIEALMPESGDWVYEPCQLKHMAIQFFAQLYAEEGSPGYV</sequence>
<comment type="caution">
    <text evidence="2">The sequence shown here is derived from an EMBL/GenBank/DDBJ whole genome shotgun (WGS) entry which is preliminary data.</text>
</comment>
<dbReference type="PANTHER" id="PTHR31286:SF99">
    <property type="entry name" value="DUF4283 DOMAIN-CONTAINING PROTEIN"/>
    <property type="match status" value="1"/>
</dbReference>
<dbReference type="OrthoDB" id="1750980at2759"/>
<feature type="compositionally biased region" description="Low complexity" evidence="1">
    <location>
        <begin position="236"/>
        <end position="246"/>
    </location>
</feature>
<reference evidence="2" key="1">
    <citation type="submission" date="2022-02" db="EMBL/GenBank/DDBJ databases">
        <authorList>
            <person name="Henning P.M."/>
            <person name="McCubbin A.G."/>
            <person name="Shore J.S."/>
        </authorList>
    </citation>
    <scope>NUCLEOTIDE SEQUENCE</scope>
    <source>
        <strain evidence="2">F60SS</strain>
        <tissue evidence="2">Leaves</tissue>
    </source>
</reference>
<evidence type="ECO:0000313" key="2">
    <source>
        <dbReference type="EMBL" id="KAJ4837028.1"/>
    </source>
</evidence>
<accession>A0A9Q0JCZ4</accession>
<proteinExistence type="predicted"/>
<name>A0A9Q0JCZ4_9ROSI</name>
<dbReference type="PANTHER" id="PTHR31286">
    <property type="entry name" value="GLYCINE-RICH CELL WALL STRUCTURAL PROTEIN 1.8-LIKE"/>
    <property type="match status" value="1"/>
</dbReference>
<keyword evidence="3" id="KW-1185">Reference proteome</keyword>